<sequence length="271" mass="28093">MRSALFVSLLAGIVCAQEGQEDPYTQTLEHQHKAACLAQCGEMDVDCHAICNKAPHPKAIHMDLMTECVRHCDVLKSDGNAASLKEYGTCHDSCIGGYMNLGNSQAAPTTKTWVDLVTPTTHLEKAASQTAASVSASAGDDHSGHDLAATGSADGNKSAAGEFAPFCFVECSNLLATTFTQSTPLTIKNNKINNRPATPDHALTTISGLVSTKSSTGTAYKPTVSTATLSKTGNSSIFSTGDEKAAQSNASNQIATAGSLIAAFAIGLILL</sequence>
<name>A0A8H3VGH8_VENIN</name>
<feature type="compositionally biased region" description="Low complexity" evidence="1">
    <location>
        <begin position="127"/>
        <end position="138"/>
    </location>
</feature>
<feature type="region of interest" description="Disordered" evidence="1">
    <location>
        <begin position="127"/>
        <end position="154"/>
    </location>
</feature>
<organism evidence="3 4">
    <name type="scientific">Venturia inaequalis</name>
    <name type="common">Apple scab fungus</name>
    <dbReference type="NCBI Taxonomy" id="5025"/>
    <lineage>
        <taxon>Eukaryota</taxon>
        <taxon>Fungi</taxon>
        <taxon>Dikarya</taxon>
        <taxon>Ascomycota</taxon>
        <taxon>Pezizomycotina</taxon>
        <taxon>Dothideomycetes</taxon>
        <taxon>Pleosporomycetidae</taxon>
        <taxon>Venturiales</taxon>
        <taxon>Venturiaceae</taxon>
        <taxon>Venturia</taxon>
    </lineage>
</organism>
<proteinExistence type="predicted"/>
<feature type="chain" id="PRO_5034030545" evidence="2">
    <location>
        <begin position="17"/>
        <end position="271"/>
    </location>
</feature>
<dbReference type="EMBL" id="WNWS01000022">
    <property type="protein sequence ID" value="KAE9987082.1"/>
    <property type="molecule type" value="Genomic_DNA"/>
</dbReference>
<evidence type="ECO:0000313" key="4">
    <source>
        <dbReference type="Proteomes" id="UP000447873"/>
    </source>
</evidence>
<evidence type="ECO:0000256" key="2">
    <source>
        <dbReference type="SAM" id="SignalP"/>
    </source>
</evidence>
<protein>
    <submittedName>
        <fullName evidence="3">Uncharacterized protein</fullName>
    </submittedName>
</protein>
<accession>A0A8H3VGH8</accession>
<feature type="signal peptide" evidence="2">
    <location>
        <begin position="1"/>
        <end position="16"/>
    </location>
</feature>
<dbReference type="AlphaFoldDB" id="A0A8H3VGH8"/>
<dbReference type="Proteomes" id="UP000447873">
    <property type="component" value="Unassembled WGS sequence"/>
</dbReference>
<keyword evidence="2" id="KW-0732">Signal</keyword>
<comment type="caution">
    <text evidence="3">The sequence shown here is derived from an EMBL/GenBank/DDBJ whole genome shotgun (WGS) entry which is preliminary data.</text>
</comment>
<gene>
    <name evidence="3" type="ORF">EG328_003864</name>
</gene>
<evidence type="ECO:0000313" key="3">
    <source>
        <dbReference type="EMBL" id="KAE9987082.1"/>
    </source>
</evidence>
<reference evidence="3 4" key="1">
    <citation type="submission" date="2018-12" db="EMBL/GenBank/DDBJ databases">
        <title>Venturia inaequalis Genome Resource.</title>
        <authorList>
            <person name="Lichtner F.J."/>
        </authorList>
    </citation>
    <scope>NUCLEOTIDE SEQUENCE [LARGE SCALE GENOMIC DNA]</scope>
    <source>
        <strain evidence="3 4">120213</strain>
    </source>
</reference>
<evidence type="ECO:0000256" key="1">
    <source>
        <dbReference type="SAM" id="MobiDB-lite"/>
    </source>
</evidence>